<proteinExistence type="inferred from homology"/>
<dbReference type="InterPro" id="IPR050155">
    <property type="entry name" value="HAD-like_hydrolase_sf"/>
</dbReference>
<name>A0A2W5Q9F5_9BACT</name>
<reference evidence="5 6" key="1">
    <citation type="submission" date="2017-08" db="EMBL/GenBank/DDBJ databases">
        <title>Infants hospitalized years apart are colonized by the same room-sourced microbial strains.</title>
        <authorList>
            <person name="Brooks B."/>
            <person name="Olm M.R."/>
            <person name="Firek B.A."/>
            <person name="Baker R."/>
            <person name="Thomas B.C."/>
            <person name="Morowitz M.J."/>
            <person name="Banfield J.F."/>
        </authorList>
    </citation>
    <scope>NUCLEOTIDE SEQUENCE [LARGE SCALE GENOMIC DNA]</scope>
    <source>
        <strain evidence="5">S2_005_002_R2_29</strain>
    </source>
</reference>
<protein>
    <recommendedName>
        <fullName evidence="4">phosphoglycolate phosphatase</fullName>
        <ecNumber evidence="4">3.1.3.18</ecNumber>
    </recommendedName>
</protein>
<dbReference type="EMBL" id="QFQB01000008">
    <property type="protein sequence ID" value="PZQ48030.1"/>
    <property type="molecule type" value="Genomic_DNA"/>
</dbReference>
<evidence type="ECO:0000313" key="6">
    <source>
        <dbReference type="Proteomes" id="UP000249417"/>
    </source>
</evidence>
<dbReference type="InterPro" id="IPR006439">
    <property type="entry name" value="HAD-SF_hydro_IA"/>
</dbReference>
<dbReference type="GO" id="GO:0005829">
    <property type="term" value="C:cytosol"/>
    <property type="evidence" value="ECO:0007669"/>
    <property type="project" value="TreeGrafter"/>
</dbReference>
<evidence type="ECO:0000256" key="1">
    <source>
        <dbReference type="ARBA" id="ARBA00000830"/>
    </source>
</evidence>
<evidence type="ECO:0000256" key="3">
    <source>
        <dbReference type="ARBA" id="ARBA00006171"/>
    </source>
</evidence>
<dbReference type="SFLD" id="SFLDS00003">
    <property type="entry name" value="Haloacid_Dehalogenase"/>
    <property type="match status" value="1"/>
</dbReference>
<comment type="similarity">
    <text evidence="3">Belongs to the HAD-like hydrolase superfamily. CbbY/CbbZ/Gph/YieH family.</text>
</comment>
<accession>A0A2W5Q9F5</accession>
<evidence type="ECO:0000256" key="2">
    <source>
        <dbReference type="ARBA" id="ARBA00004818"/>
    </source>
</evidence>
<dbReference type="PANTHER" id="PTHR43434:SF1">
    <property type="entry name" value="PHOSPHOGLYCOLATE PHOSPHATASE"/>
    <property type="match status" value="1"/>
</dbReference>
<sequence>MKAVFFDWDGTLVDSLPLLFAAHNHVRANMGLPLWTREEYAEAIVYSTRELYPKIYGEKSEEAQEMLYSYVQENHLKELILIEGAREVLEYLAEKSVPMGLVSNKRHDVLRREVEHLGWQKFFGVYNGAGAAPRDKPSGEPILYAIGLHPDKPDIGNVIYVGDTESDLSAAKEAGCPVIFIRHGKDAEALISLYKPAYVVDSLAELKEVLIKTL</sequence>
<organism evidence="5 6">
    <name type="scientific">Micavibrio aeruginosavorus</name>
    <dbReference type="NCBI Taxonomy" id="349221"/>
    <lineage>
        <taxon>Bacteria</taxon>
        <taxon>Pseudomonadati</taxon>
        <taxon>Bdellovibrionota</taxon>
        <taxon>Bdellovibrionia</taxon>
        <taxon>Bdellovibrionales</taxon>
        <taxon>Pseudobdellovibrionaceae</taxon>
        <taxon>Micavibrio</taxon>
    </lineage>
</organism>
<dbReference type="EC" id="3.1.3.18" evidence="4"/>
<dbReference type="Proteomes" id="UP000249417">
    <property type="component" value="Unassembled WGS sequence"/>
</dbReference>
<dbReference type="PANTHER" id="PTHR43434">
    <property type="entry name" value="PHOSPHOGLYCOLATE PHOSPHATASE"/>
    <property type="match status" value="1"/>
</dbReference>
<comment type="pathway">
    <text evidence="2">Organic acid metabolism; glycolate biosynthesis; glycolate from 2-phosphoglycolate: step 1/1.</text>
</comment>
<dbReference type="InterPro" id="IPR036412">
    <property type="entry name" value="HAD-like_sf"/>
</dbReference>
<dbReference type="Gene3D" id="1.10.150.730">
    <property type="match status" value="1"/>
</dbReference>
<gene>
    <name evidence="5" type="ORF">DI551_02260</name>
</gene>
<dbReference type="GO" id="GO:0008967">
    <property type="term" value="F:phosphoglycolate phosphatase activity"/>
    <property type="evidence" value="ECO:0007669"/>
    <property type="project" value="UniProtKB-EC"/>
</dbReference>
<evidence type="ECO:0000313" key="5">
    <source>
        <dbReference type="EMBL" id="PZQ48030.1"/>
    </source>
</evidence>
<dbReference type="InterPro" id="IPR041492">
    <property type="entry name" value="HAD_2"/>
</dbReference>
<dbReference type="NCBIfam" id="TIGR01549">
    <property type="entry name" value="HAD-SF-IA-v1"/>
    <property type="match status" value="1"/>
</dbReference>
<dbReference type="Gene3D" id="3.40.50.1000">
    <property type="entry name" value="HAD superfamily/HAD-like"/>
    <property type="match status" value="1"/>
</dbReference>
<comment type="caution">
    <text evidence="5">The sequence shown here is derived from an EMBL/GenBank/DDBJ whole genome shotgun (WGS) entry which is preliminary data.</text>
</comment>
<keyword evidence="5" id="KW-0378">Hydrolase</keyword>
<dbReference type="SUPFAM" id="SSF56784">
    <property type="entry name" value="HAD-like"/>
    <property type="match status" value="1"/>
</dbReference>
<evidence type="ECO:0000256" key="4">
    <source>
        <dbReference type="ARBA" id="ARBA00013078"/>
    </source>
</evidence>
<dbReference type="AlphaFoldDB" id="A0A2W5Q9F5"/>
<dbReference type="InterPro" id="IPR023214">
    <property type="entry name" value="HAD_sf"/>
</dbReference>
<dbReference type="SFLD" id="SFLDG01129">
    <property type="entry name" value="C1.5:_HAD__Beta-PGM__Phosphata"/>
    <property type="match status" value="1"/>
</dbReference>
<dbReference type="Pfam" id="PF13419">
    <property type="entry name" value="HAD_2"/>
    <property type="match status" value="1"/>
</dbReference>
<comment type="catalytic activity">
    <reaction evidence="1">
        <text>2-phosphoglycolate + H2O = glycolate + phosphate</text>
        <dbReference type="Rhea" id="RHEA:14369"/>
        <dbReference type="ChEBI" id="CHEBI:15377"/>
        <dbReference type="ChEBI" id="CHEBI:29805"/>
        <dbReference type="ChEBI" id="CHEBI:43474"/>
        <dbReference type="ChEBI" id="CHEBI:58033"/>
        <dbReference type="EC" id="3.1.3.18"/>
    </reaction>
</comment>
<dbReference type="GO" id="GO:0006281">
    <property type="term" value="P:DNA repair"/>
    <property type="evidence" value="ECO:0007669"/>
    <property type="project" value="TreeGrafter"/>
</dbReference>
<dbReference type="SFLD" id="SFLDG01135">
    <property type="entry name" value="C1.5.6:_HAD__Beta-PGM__Phospha"/>
    <property type="match status" value="1"/>
</dbReference>